<dbReference type="RefSeq" id="WP_083437955.1">
    <property type="nucleotide sequence ID" value="NZ_CP011371.1"/>
</dbReference>
<dbReference type="PANTHER" id="PTHR46523:SF1">
    <property type="entry name" value="DCTP PYROPHOSPHATASE 1"/>
    <property type="match status" value="1"/>
</dbReference>
<reference evidence="1 2" key="1">
    <citation type="submission" date="2015-05" db="EMBL/GenBank/DDBJ databases">
        <authorList>
            <person name="Tang B."/>
            <person name="Yu Y."/>
        </authorList>
    </citation>
    <scope>NUCLEOTIDE SEQUENCE [LARGE SCALE GENOMIC DNA]</scope>
    <source>
        <strain evidence="1 2">DSM 7029</strain>
    </source>
</reference>
<dbReference type="GO" id="GO:0047429">
    <property type="term" value="F:nucleoside triphosphate diphosphatase activity"/>
    <property type="evidence" value="ECO:0007669"/>
    <property type="project" value="InterPro"/>
</dbReference>
<evidence type="ECO:0008006" key="3">
    <source>
        <dbReference type="Google" id="ProtNLM"/>
    </source>
</evidence>
<dbReference type="AlphaFoldDB" id="A0A0G3BBM6"/>
<evidence type="ECO:0000313" key="1">
    <source>
        <dbReference type="EMBL" id="AKJ26712.1"/>
    </source>
</evidence>
<dbReference type="PIRSF" id="PIRSF029826">
    <property type="entry name" value="UCP029826_pph"/>
    <property type="match status" value="1"/>
</dbReference>
<dbReference type="CDD" id="cd11537">
    <property type="entry name" value="NTP-PPase_RS21-C6_like"/>
    <property type="match status" value="1"/>
</dbReference>
<keyword evidence="2" id="KW-1185">Reference proteome</keyword>
<dbReference type="Proteomes" id="UP000035352">
    <property type="component" value="Chromosome"/>
</dbReference>
<evidence type="ECO:0000313" key="2">
    <source>
        <dbReference type="Proteomes" id="UP000035352"/>
    </source>
</evidence>
<dbReference type="SUPFAM" id="SSF101386">
    <property type="entry name" value="all-alpha NTP pyrophosphatases"/>
    <property type="match status" value="1"/>
</dbReference>
<dbReference type="STRING" id="413882.AAW51_0021"/>
<sequence>MTPDRLTELAERLRQFSAARDWQVFHSPKNLAMAVAGEAGELIAELQWLTEAQSRTPEPERLQRIQDEAADVLIYLVRLADALGFDLVSAAHAKMDRNETRFPVDQARGGLDVPGPGQ</sequence>
<dbReference type="InterPro" id="IPR052555">
    <property type="entry name" value="dCTP_Pyrophosphatase"/>
</dbReference>
<dbReference type="Gene3D" id="1.10.287.1080">
    <property type="entry name" value="MazG-like"/>
    <property type="match status" value="1"/>
</dbReference>
<accession>A0A0G3BBM6</accession>
<protein>
    <recommendedName>
        <fullName evidence="3">Nucleotide pyrophosphohydrolase</fullName>
    </recommendedName>
</protein>
<dbReference type="InterPro" id="IPR025984">
    <property type="entry name" value="DCTPP"/>
</dbReference>
<organism evidence="1 2">
    <name type="scientific">Caldimonas brevitalea</name>
    <dbReference type="NCBI Taxonomy" id="413882"/>
    <lineage>
        <taxon>Bacteria</taxon>
        <taxon>Pseudomonadati</taxon>
        <taxon>Pseudomonadota</taxon>
        <taxon>Betaproteobacteria</taxon>
        <taxon>Burkholderiales</taxon>
        <taxon>Sphaerotilaceae</taxon>
        <taxon>Caldimonas</taxon>
    </lineage>
</organism>
<dbReference type="KEGG" id="pbh:AAW51_0021"/>
<name>A0A0G3BBM6_9BURK</name>
<dbReference type="GO" id="GO:0009143">
    <property type="term" value="P:nucleoside triphosphate catabolic process"/>
    <property type="evidence" value="ECO:0007669"/>
    <property type="project" value="InterPro"/>
</dbReference>
<dbReference type="Pfam" id="PF12643">
    <property type="entry name" value="MazG-like"/>
    <property type="match status" value="1"/>
</dbReference>
<proteinExistence type="predicted"/>
<dbReference type="PANTHER" id="PTHR46523">
    <property type="entry name" value="DCTP PYROPHOSPHATASE 1"/>
    <property type="match status" value="1"/>
</dbReference>
<dbReference type="PATRIC" id="fig|413882.6.peg.22"/>
<dbReference type="EMBL" id="CP011371">
    <property type="protein sequence ID" value="AKJ26712.1"/>
    <property type="molecule type" value="Genomic_DNA"/>
</dbReference>
<gene>
    <name evidence="1" type="ORF">AAW51_0021</name>
</gene>